<organism evidence="11 12">
    <name type="scientific">Sphingomonas floccifaciens</name>
    <dbReference type="NCBI Taxonomy" id="1844115"/>
    <lineage>
        <taxon>Bacteria</taxon>
        <taxon>Pseudomonadati</taxon>
        <taxon>Pseudomonadota</taxon>
        <taxon>Alphaproteobacteria</taxon>
        <taxon>Sphingomonadales</taxon>
        <taxon>Sphingomonadaceae</taxon>
        <taxon>Sphingomonas</taxon>
    </lineage>
</organism>
<dbReference type="InterPro" id="IPR050171">
    <property type="entry name" value="MFS_Transporters"/>
</dbReference>
<keyword evidence="6 9" id="KW-1133">Transmembrane helix</keyword>
<comment type="similarity">
    <text evidence="8">Belongs to the major facilitator superfamily. Proton-dependent oligopeptide transporter (POT/PTR) (TC 2.A.17) family.</text>
</comment>
<dbReference type="PANTHER" id="PTHR23517:SF15">
    <property type="entry name" value="PROTON-DEPENDENT OLIGOPEPTIDE FAMILY TRANSPORT PROTEIN"/>
    <property type="match status" value="1"/>
</dbReference>
<keyword evidence="5" id="KW-0571">Peptide transport</keyword>
<feature type="transmembrane region" description="Helical" evidence="9">
    <location>
        <begin position="162"/>
        <end position="181"/>
    </location>
</feature>
<keyword evidence="5" id="KW-0653">Protein transport</keyword>
<evidence type="ECO:0000256" key="8">
    <source>
        <dbReference type="RuleBase" id="RU003755"/>
    </source>
</evidence>
<feature type="transmembrane region" description="Helical" evidence="9">
    <location>
        <begin position="432"/>
        <end position="454"/>
    </location>
</feature>
<comment type="subcellular location">
    <subcellularLocation>
        <location evidence="1">Cell membrane</location>
        <topology evidence="1">Multi-pass membrane protein</topology>
    </subcellularLocation>
    <subcellularLocation>
        <location evidence="8">Membrane</location>
        <topology evidence="8">Multi-pass membrane protein</topology>
    </subcellularLocation>
</comment>
<feature type="domain" description="Major facilitator superfamily (MFS) profile" evidence="10">
    <location>
        <begin position="1"/>
        <end position="213"/>
    </location>
</feature>
<dbReference type="EMBL" id="JBHUFC010000002">
    <property type="protein sequence ID" value="MFD1786760.1"/>
    <property type="molecule type" value="Genomic_DNA"/>
</dbReference>
<dbReference type="InterPro" id="IPR020846">
    <property type="entry name" value="MFS_dom"/>
</dbReference>
<feature type="transmembrane region" description="Helical" evidence="9">
    <location>
        <begin position="395"/>
        <end position="420"/>
    </location>
</feature>
<proteinExistence type="inferred from homology"/>
<keyword evidence="4 8" id="KW-0812">Transmembrane</keyword>
<dbReference type="PROSITE" id="PS50850">
    <property type="entry name" value="MFS"/>
    <property type="match status" value="1"/>
</dbReference>
<feature type="transmembrane region" description="Helical" evidence="9">
    <location>
        <begin position="61"/>
        <end position="82"/>
    </location>
</feature>
<evidence type="ECO:0000313" key="12">
    <source>
        <dbReference type="Proteomes" id="UP001597283"/>
    </source>
</evidence>
<accession>A0ABW4NBS2</accession>
<dbReference type="InterPro" id="IPR018456">
    <property type="entry name" value="PTR2_symporter_CS"/>
</dbReference>
<keyword evidence="3" id="KW-1003">Cell membrane</keyword>
<comment type="caution">
    <text evidence="11">The sequence shown here is derived from an EMBL/GenBank/DDBJ whole genome shotgun (WGS) entry which is preliminary data.</text>
</comment>
<feature type="transmembrane region" description="Helical" evidence="9">
    <location>
        <begin position="371"/>
        <end position="389"/>
    </location>
</feature>
<dbReference type="PANTHER" id="PTHR23517">
    <property type="entry name" value="RESISTANCE PROTEIN MDTM, PUTATIVE-RELATED-RELATED"/>
    <property type="match status" value="1"/>
</dbReference>
<dbReference type="InterPro" id="IPR000109">
    <property type="entry name" value="POT_fam"/>
</dbReference>
<evidence type="ECO:0000256" key="7">
    <source>
        <dbReference type="ARBA" id="ARBA00023136"/>
    </source>
</evidence>
<keyword evidence="7 9" id="KW-0472">Membrane</keyword>
<dbReference type="NCBIfam" id="TIGR00924">
    <property type="entry name" value="yjdL_sub1_fam"/>
    <property type="match status" value="1"/>
</dbReference>
<feature type="transmembrane region" description="Helical" evidence="9">
    <location>
        <begin position="36"/>
        <end position="55"/>
    </location>
</feature>
<evidence type="ECO:0000256" key="3">
    <source>
        <dbReference type="ARBA" id="ARBA00022475"/>
    </source>
</evidence>
<dbReference type="PROSITE" id="PS01023">
    <property type="entry name" value="PTR2_2"/>
    <property type="match status" value="1"/>
</dbReference>
<feature type="transmembrane region" description="Helical" evidence="9">
    <location>
        <begin position="236"/>
        <end position="253"/>
    </location>
</feature>
<name>A0ABW4NBS2_9SPHN</name>
<feature type="transmembrane region" description="Helical" evidence="9">
    <location>
        <begin position="290"/>
        <end position="307"/>
    </location>
</feature>
<dbReference type="RefSeq" id="WP_380939040.1">
    <property type="nucleotide sequence ID" value="NZ_JBHUFC010000002.1"/>
</dbReference>
<dbReference type="PROSITE" id="PS01022">
    <property type="entry name" value="PTR2_1"/>
    <property type="match status" value="1"/>
</dbReference>
<reference evidence="12" key="1">
    <citation type="journal article" date="2019" name="Int. J. Syst. Evol. Microbiol.">
        <title>The Global Catalogue of Microorganisms (GCM) 10K type strain sequencing project: providing services to taxonomists for standard genome sequencing and annotation.</title>
        <authorList>
            <consortium name="The Broad Institute Genomics Platform"/>
            <consortium name="The Broad Institute Genome Sequencing Center for Infectious Disease"/>
            <person name="Wu L."/>
            <person name="Ma J."/>
        </authorList>
    </citation>
    <scope>NUCLEOTIDE SEQUENCE [LARGE SCALE GENOMIC DNA]</scope>
    <source>
        <strain evidence="12">Q85</strain>
    </source>
</reference>
<gene>
    <name evidence="11" type="ORF">ACFSC3_04155</name>
</gene>
<evidence type="ECO:0000256" key="6">
    <source>
        <dbReference type="ARBA" id="ARBA00022989"/>
    </source>
</evidence>
<evidence type="ECO:0000256" key="2">
    <source>
        <dbReference type="ARBA" id="ARBA00022448"/>
    </source>
</evidence>
<feature type="transmembrane region" description="Helical" evidence="9">
    <location>
        <begin position="341"/>
        <end position="359"/>
    </location>
</feature>
<evidence type="ECO:0000256" key="5">
    <source>
        <dbReference type="ARBA" id="ARBA00022856"/>
    </source>
</evidence>
<sequence length="532" mass="57747">MSDAIARGGVPPTAKQFLGHPRGLFMLFFAEMWERFSYYGMRAILIFYLTKHFLFDENPAYAVYGAYTSMVYITPVLGGYLADKYLGARKAVLTGGVLIAIGHLLIALVEGPTGEQGFYLNGFYAGLAFIIVGTGFLKANISVLVGQLYPRDDTRRDGAFSIFYMGINLGAFSGPLLVGYLGERVGWSWGFGAAGIGMLLGLVVFVLFRRELHGAGEPVSPALLTERTPVGLSREWLIYIGSVLMVGVAWLLIRDESVVGTLLLACVGVTFLYIFYRAAFTLPKVERHRIFAALYLIALCPLFWALFEQAGSSLNVFTDRSVDRTLFGWEMPASWFQSVNSFWIITLAPLFGALWTWLGKRGLEPSAPLKFALGFIQIGIGFLVLVAGAGENGALTPAIFVILLYLFHSTAELCFSPVGLSSMTRLSTASMVGLMMGTWFLSTAAGNFLAARIAQATGGEGVGPERVLEVYQTIGWWIIGIGIVAIPVSWLVTKLMHLDTIGRDEVGHGLAGEAELAEPAAAGTRPAGEMRN</sequence>
<feature type="transmembrane region" description="Helical" evidence="9">
    <location>
        <begin position="259"/>
        <end position="278"/>
    </location>
</feature>
<dbReference type="Pfam" id="PF00854">
    <property type="entry name" value="PTR2"/>
    <property type="match status" value="1"/>
</dbReference>
<protein>
    <submittedName>
        <fullName evidence="11">Peptide MFS transporter</fullName>
    </submittedName>
</protein>
<dbReference type="Proteomes" id="UP001597283">
    <property type="component" value="Unassembled WGS sequence"/>
</dbReference>
<feature type="transmembrane region" description="Helical" evidence="9">
    <location>
        <begin position="91"/>
        <end position="109"/>
    </location>
</feature>
<feature type="transmembrane region" description="Helical" evidence="9">
    <location>
        <begin position="121"/>
        <end position="141"/>
    </location>
</feature>
<evidence type="ECO:0000256" key="4">
    <source>
        <dbReference type="ARBA" id="ARBA00022692"/>
    </source>
</evidence>
<feature type="transmembrane region" description="Helical" evidence="9">
    <location>
        <begin position="474"/>
        <end position="493"/>
    </location>
</feature>
<dbReference type="InterPro" id="IPR036259">
    <property type="entry name" value="MFS_trans_sf"/>
</dbReference>
<keyword evidence="12" id="KW-1185">Reference proteome</keyword>
<evidence type="ECO:0000259" key="10">
    <source>
        <dbReference type="PROSITE" id="PS50850"/>
    </source>
</evidence>
<evidence type="ECO:0000313" key="11">
    <source>
        <dbReference type="EMBL" id="MFD1786760.1"/>
    </source>
</evidence>
<dbReference type="SUPFAM" id="SSF103473">
    <property type="entry name" value="MFS general substrate transporter"/>
    <property type="match status" value="1"/>
</dbReference>
<dbReference type="Gene3D" id="1.20.1250.20">
    <property type="entry name" value="MFS general substrate transporter like domains"/>
    <property type="match status" value="1"/>
</dbReference>
<keyword evidence="2 8" id="KW-0813">Transport</keyword>
<feature type="transmembrane region" description="Helical" evidence="9">
    <location>
        <begin position="187"/>
        <end position="208"/>
    </location>
</feature>
<evidence type="ECO:0000256" key="9">
    <source>
        <dbReference type="SAM" id="Phobius"/>
    </source>
</evidence>
<dbReference type="CDD" id="cd17346">
    <property type="entry name" value="MFS_DtpA_like"/>
    <property type="match status" value="1"/>
</dbReference>
<evidence type="ECO:0000256" key="1">
    <source>
        <dbReference type="ARBA" id="ARBA00004651"/>
    </source>
</evidence>
<dbReference type="InterPro" id="IPR005279">
    <property type="entry name" value="Dipep/tripep_permease"/>
</dbReference>